<evidence type="ECO:0000313" key="1">
    <source>
        <dbReference type="EMBL" id="PMS15790.1"/>
    </source>
</evidence>
<proteinExistence type="predicted"/>
<sequence>MADIDPQRTFRGLPLTPEQDAEVRHYIKVCKQHGKPWDTPELDAMLRDMLEPPSEDGQDENFDDDFGDARIAAERAEFSIEDETNPIEASEDWQAALESEAMKRFNH</sequence>
<comment type="caution">
    <text evidence="1">The sequence shown here is derived from an EMBL/GenBank/DDBJ whole genome shotgun (WGS) entry which is preliminary data.</text>
</comment>
<gene>
    <name evidence="1" type="ORF">C0Z19_26945</name>
</gene>
<dbReference type="AlphaFoldDB" id="A0A2N7VF65"/>
<name>A0A2N7VF65_9BURK</name>
<evidence type="ECO:0000313" key="2">
    <source>
        <dbReference type="Proteomes" id="UP000235347"/>
    </source>
</evidence>
<dbReference type="EMBL" id="PNYB01000042">
    <property type="protein sequence ID" value="PMS15790.1"/>
    <property type="molecule type" value="Genomic_DNA"/>
</dbReference>
<accession>A0A2N7VF65</accession>
<organism evidence="1 2">
    <name type="scientific">Trinickia soli</name>
    <dbReference type="NCBI Taxonomy" id="380675"/>
    <lineage>
        <taxon>Bacteria</taxon>
        <taxon>Pseudomonadati</taxon>
        <taxon>Pseudomonadota</taxon>
        <taxon>Betaproteobacteria</taxon>
        <taxon>Burkholderiales</taxon>
        <taxon>Burkholderiaceae</taxon>
        <taxon>Trinickia</taxon>
    </lineage>
</organism>
<keyword evidence="2" id="KW-1185">Reference proteome</keyword>
<dbReference type="RefSeq" id="WP_102612898.1">
    <property type="nucleotide sequence ID" value="NZ_CADIKD010000031.1"/>
</dbReference>
<dbReference type="Proteomes" id="UP000235347">
    <property type="component" value="Unassembled WGS sequence"/>
</dbReference>
<protein>
    <submittedName>
        <fullName evidence="1">Uncharacterized protein</fullName>
    </submittedName>
</protein>
<reference evidence="1 2" key="1">
    <citation type="submission" date="2018-01" db="EMBL/GenBank/DDBJ databases">
        <title>Whole genome analyses suggest that Burkholderia sensu lato contains two further novel genera in the rhizoxinica-symbiotica group Mycetohabitans gen. nov., and Trinickia gen. nov.: implications for the evolution of diazotrophy and nodulation in the Burkholderiaceae.</title>
        <authorList>
            <person name="Estrada-de los Santos P."/>
            <person name="Palmer M."/>
            <person name="Chavez-Ramirez B."/>
            <person name="Beukes C."/>
            <person name="Steenkamp E.T."/>
            <person name="Hirsch A.M."/>
            <person name="Manyaka P."/>
            <person name="Maluk M."/>
            <person name="Lafos M."/>
            <person name="Crook M."/>
            <person name="Gross E."/>
            <person name="Simon M.F."/>
            <person name="Bueno dos Reis Junior F."/>
            <person name="Poole P.S."/>
            <person name="Venter S.N."/>
            <person name="James E.K."/>
        </authorList>
    </citation>
    <scope>NUCLEOTIDE SEQUENCE [LARGE SCALE GENOMIC DNA]</scope>
    <source>
        <strain evidence="1 2">GP25-8</strain>
    </source>
</reference>